<reference evidence="11" key="2">
    <citation type="submission" date="2015-08" db="EMBL/GenBank/DDBJ databases">
        <authorList>
            <person name="Babu N.S."/>
            <person name="Beckwith C.J."/>
            <person name="Beseler K.G."/>
            <person name="Brison A."/>
            <person name="Carone J.V."/>
            <person name="Caskin T.P."/>
            <person name="Diamond M."/>
            <person name="Durham M.E."/>
            <person name="Foxe J.M."/>
            <person name="Go M."/>
            <person name="Henderson B.A."/>
            <person name="Jones I.B."/>
            <person name="McGettigan J.A."/>
            <person name="Micheletti S.J."/>
            <person name="Nasrallah M.E."/>
            <person name="Ortiz D."/>
            <person name="Piller C.R."/>
            <person name="Privatt S.R."/>
            <person name="Schneider S.L."/>
            <person name="Sharp S."/>
            <person name="Smith T.C."/>
            <person name="Stanton J.D."/>
            <person name="Ullery H.E."/>
            <person name="Wilson R.J."/>
            <person name="Serrano M.G."/>
            <person name="Buck G."/>
            <person name="Lee V."/>
            <person name="Wang Y."/>
            <person name="Carvalho R."/>
            <person name="Voegtly L."/>
            <person name="Shi R."/>
            <person name="Duckworth R."/>
            <person name="Johnson A."/>
            <person name="Loviza R."/>
            <person name="Walstead R."/>
            <person name="Shah Z."/>
            <person name="Kiflezghi M."/>
            <person name="Wade K."/>
            <person name="Ball S.L."/>
            <person name="Bradley K.W."/>
            <person name="Asai D.J."/>
            <person name="Bowman C.A."/>
            <person name="Russell D.A."/>
            <person name="Pope W.H."/>
            <person name="Jacobs-Sera D."/>
            <person name="Hendrix R.W."/>
            <person name="Hatfull G.F."/>
        </authorList>
    </citation>
    <scope>NUCLEOTIDE SEQUENCE [LARGE SCALE GENOMIC DNA]</scope>
</reference>
<dbReference type="VEuPathDB" id="CryptoDB:ChTU502y2012_407g0695"/>
<accession>A0A0S4TIB4</accession>
<protein>
    <recommendedName>
        <fullName evidence="3">Coiled-coil domain-containing protein 86</fullName>
    </recommendedName>
</protein>
<dbReference type="AlphaFoldDB" id="A0A0S4TIB4"/>
<dbReference type="GO" id="GO:0005730">
    <property type="term" value="C:nucleolus"/>
    <property type="evidence" value="ECO:0007669"/>
    <property type="project" value="UniProtKB-SubCell"/>
</dbReference>
<keyword evidence="7" id="KW-0175">Coiled coil</keyword>
<evidence type="ECO:0000256" key="2">
    <source>
        <dbReference type="ARBA" id="ARBA00004604"/>
    </source>
</evidence>
<reference evidence="12 13" key="3">
    <citation type="submission" date="2017-10" db="EMBL/GenBank/DDBJ databases">
        <title>Consistent, comparative and evidence-based genome annotation and re-annotation for the closely-related species, Cryptosporidium parvum, C. hominis and C. tyzzeri.</title>
        <authorList>
            <person name="Baptista R.P."/>
            <person name="Li Y."/>
            <person name="Sateriale A."/>
            <person name="Striepen B."/>
            <person name="Kissinger J.C."/>
        </authorList>
    </citation>
    <scope>NUCLEOTIDE SEQUENCE [LARGE SCALE GENOMIC DNA]</scope>
    <source>
        <strain evidence="12">30976</strain>
    </source>
</reference>
<reference evidence="12 13" key="1">
    <citation type="submission" date="2014-11" db="EMBL/GenBank/DDBJ databases">
        <title>Comparative genomic analysis of Cryptosporidium hominis reveals occurrence of genetic recombination in virulent subtypes.</title>
        <authorList>
            <person name="Guo Y."/>
            <person name="Tang K."/>
            <person name="Frace M."/>
            <person name="Li N."/>
            <person name="Roellig D.M."/>
            <person name="Sammons S."/>
            <person name="Knipe K."/>
            <person name="Rowe L."/>
            <person name="Feng Y."/>
            <person name="Xiao L."/>
        </authorList>
    </citation>
    <scope>NUCLEOTIDE SEQUENCE [LARGE SCALE GENOMIC DNA]</scope>
    <source>
        <strain evidence="12">30976</strain>
    </source>
</reference>
<keyword evidence="4" id="KW-0158">Chromosome</keyword>
<keyword evidence="13" id="KW-1185">Reference proteome</keyword>
<evidence type="ECO:0000256" key="10">
    <source>
        <dbReference type="SAM" id="MobiDB-lite"/>
    </source>
</evidence>
<dbReference type="Proteomes" id="UP000199752">
    <property type="component" value="Chromosome 7"/>
</dbReference>
<name>A0A0S4TIB4_CRYHO</name>
<keyword evidence="8" id="KW-0539">Nucleus</keyword>
<dbReference type="VEuPathDB" id="CryptoDB:GY17_00001931"/>
<evidence type="ECO:0000313" key="11">
    <source>
        <dbReference type="EMBL" id="CUV07121.1"/>
    </source>
</evidence>
<evidence type="ECO:0000313" key="12">
    <source>
        <dbReference type="EMBL" id="PPS94856.1"/>
    </source>
</evidence>
<dbReference type="PANTHER" id="PTHR13557">
    <property type="entry name" value="COILED-COIL DOMAIN-CONTAINING PROTEIN 86"/>
    <property type="match status" value="1"/>
</dbReference>
<evidence type="ECO:0000313" key="13">
    <source>
        <dbReference type="Proteomes" id="UP001429100"/>
    </source>
</evidence>
<dbReference type="Proteomes" id="UP001429100">
    <property type="component" value="Unassembled WGS sequence"/>
</dbReference>
<dbReference type="InterPro" id="IPR026570">
    <property type="entry name" value="CCDC86"/>
</dbReference>
<comment type="subcellular location">
    <subcellularLocation>
        <location evidence="1">Chromosome</location>
    </subcellularLocation>
    <subcellularLocation>
        <location evidence="2">Nucleus</location>
        <location evidence="2">Nucleolus</location>
    </subcellularLocation>
</comment>
<dbReference type="GO" id="GO:0005694">
    <property type="term" value="C:chromosome"/>
    <property type="evidence" value="ECO:0007669"/>
    <property type="project" value="UniProtKB-SubCell"/>
</dbReference>
<dbReference type="VEuPathDB" id="CryptoDB:CHUDEA7_1420"/>
<dbReference type="PANTHER" id="PTHR13557:SF1">
    <property type="entry name" value="COILED-COIL DOMAIN-CONTAINING PROTEIN 86"/>
    <property type="match status" value="1"/>
</dbReference>
<comment type="function">
    <text evidence="9">Required for proper chromosome segregation during mitosis and error-free mitotic progression.</text>
</comment>
<evidence type="ECO:0000256" key="7">
    <source>
        <dbReference type="ARBA" id="ARBA00023054"/>
    </source>
</evidence>
<proteinExistence type="predicted"/>
<keyword evidence="6" id="KW-0164">Citrullination</keyword>
<organism evidence="11">
    <name type="scientific">Cryptosporidium hominis</name>
    <dbReference type="NCBI Taxonomy" id="237895"/>
    <lineage>
        <taxon>Eukaryota</taxon>
        <taxon>Sar</taxon>
        <taxon>Alveolata</taxon>
        <taxon>Apicomplexa</taxon>
        <taxon>Conoidasida</taxon>
        <taxon>Coccidia</taxon>
        <taxon>Eucoccidiorida</taxon>
        <taxon>Eimeriorina</taxon>
        <taxon>Cryptosporidiidae</taxon>
        <taxon>Cryptosporidium</taxon>
    </lineage>
</organism>
<evidence type="ECO:0000256" key="4">
    <source>
        <dbReference type="ARBA" id="ARBA00022454"/>
    </source>
</evidence>
<dbReference type="OrthoDB" id="343392at2759"/>
<dbReference type="EMBL" id="JTAI01000004">
    <property type="protein sequence ID" value="PPS94856.1"/>
    <property type="molecule type" value="Genomic_DNA"/>
</dbReference>
<evidence type="ECO:0000256" key="5">
    <source>
        <dbReference type="ARBA" id="ARBA00022553"/>
    </source>
</evidence>
<feature type="compositionally biased region" description="Basic and acidic residues" evidence="10">
    <location>
        <begin position="12"/>
        <end position="22"/>
    </location>
</feature>
<sequence>MSESSILLYENKSQRESGRPWKDTPNLKSKLQKRVTGKKKTYEERIRERKEIQRIRGIELAEKEERAKARKEAKERKRLKQQAKMNREILSSGVQVITRTDKIKNWNKKARKMLRKVSLESLNLR</sequence>
<evidence type="ECO:0000256" key="6">
    <source>
        <dbReference type="ARBA" id="ARBA00022934"/>
    </source>
</evidence>
<dbReference type="VEuPathDB" id="CryptoDB:Chro.70169"/>
<evidence type="ECO:0000256" key="1">
    <source>
        <dbReference type="ARBA" id="ARBA00004286"/>
    </source>
</evidence>
<feature type="region of interest" description="Disordered" evidence="10">
    <location>
        <begin position="1"/>
        <end position="38"/>
    </location>
</feature>
<evidence type="ECO:0000256" key="3">
    <source>
        <dbReference type="ARBA" id="ARBA00016738"/>
    </source>
</evidence>
<keyword evidence="5" id="KW-0597">Phosphoprotein</keyword>
<dbReference type="EMBL" id="LN877953">
    <property type="protein sequence ID" value="CUV07121.1"/>
    <property type="molecule type" value="Genomic_DNA"/>
</dbReference>
<evidence type="ECO:0000256" key="8">
    <source>
        <dbReference type="ARBA" id="ARBA00023242"/>
    </source>
</evidence>
<gene>
    <name evidence="11" type="ORF">CHUDEA7_1420</name>
    <name evidence="12" type="ORF">GY17_00001931</name>
</gene>
<evidence type="ECO:0000256" key="9">
    <source>
        <dbReference type="ARBA" id="ARBA00093307"/>
    </source>
</evidence>